<sequence length="449" mass="49549">MLRQASKFLCPLHRGTYSPQIRRIAAAAKPAPVAIVGGGPCGLTFARLLERAGVDYVVFERDASFTAAQKFQGGTLDLGPEGGQAALKSAGLFTEFQKYARYEGSCLTIQDFKGNHYERMGGDDRDRPEIDRFQLRQMLLQSIPEQRVKWNMKLLGAEIQKREQDSGSTSAADCVLRFEDGTSERGFRLVVGSDGAWSKLRQVITPMEPTYTGRLFIEGAISPGNPQYNAAVALAGPGNSLATGNHQALCVQQMSDRSYRVYMAVEGPESMTRPGGQLDLSNQEETCGRINELYSPWAPHLRDIVAAVEGPYRAWPLFQLDERLFARAEENKNDLPHEERWKRVPGVTLLGDAAHVGVPNGEGVNHAMTDARKLFECLEAELKEAGEGFDQKADAVRIERAISAYEADMFPRAHESIRDGIGMMGMMFAKDGAKKMKEILAQTPQDAQT</sequence>
<evidence type="ECO:0000256" key="3">
    <source>
        <dbReference type="ARBA" id="ARBA00023002"/>
    </source>
</evidence>
<name>A0A9W9TN65_9EURO</name>
<feature type="domain" description="FAD-binding" evidence="5">
    <location>
        <begin position="346"/>
        <end position="389"/>
    </location>
</feature>
<keyword evidence="4" id="KW-0503">Monooxygenase</keyword>
<keyword evidence="2" id="KW-0274">FAD</keyword>
<evidence type="ECO:0000256" key="2">
    <source>
        <dbReference type="ARBA" id="ARBA00022827"/>
    </source>
</evidence>
<evidence type="ECO:0000313" key="6">
    <source>
        <dbReference type="EMBL" id="KAJ5232690.1"/>
    </source>
</evidence>
<dbReference type="OrthoDB" id="655030at2759"/>
<dbReference type="Pfam" id="PF01494">
    <property type="entry name" value="FAD_binding_3"/>
    <property type="match status" value="2"/>
</dbReference>
<dbReference type="RefSeq" id="XP_058330682.1">
    <property type="nucleotide sequence ID" value="XM_058474942.1"/>
</dbReference>
<reference evidence="6" key="1">
    <citation type="submission" date="2022-11" db="EMBL/GenBank/DDBJ databases">
        <authorList>
            <person name="Petersen C."/>
        </authorList>
    </citation>
    <scope>NUCLEOTIDE SEQUENCE</scope>
    <source>
        <strain evidence="6">IBT 19713</strain>
    </source>
</reference>
<dbReference type="GO" id="GO:0071949">
    <property type="term" value="F:FAD binding"/>
    <property type="evidence" value="ECO:0007669"/>
    <property type="project" value="InterPro"/>
</dbReference>
<dbReference type="EMBL" id="JAPQKS010000004">
    <property type="protein sequence ID" value="KAJ5232690.1"/>
    <property type="molecule type" value="Genomic_DNA"/>
</dbReference>
<gene>
    <name evidence="6" type="ORF">N7468_005646</name>
</gene>
<keyword evidence="1" id="KW-0285">Flavoprotein</keyword>
<dbReference type="PRINTS" id="PR00420">
    <property type="entry name" value="RNGMNOXGNASE"/>
</dbReference>
<protein>
    <recommendedName>
        <fullName evidence="5">FAD-binding domain-containing protein</fullName>
    </recommendedName>
</protein>
<dbReference type="PANTHER" id="PTHR46972">
    <property type="entry name" value="MONOOXYGENASE ASQM-RELATED"/>
    <property type="match status" value="1"/>
</dbReference>
<reference evidence="6" key="2">
    <citation type="journal article" date="2023" name="IMA Fungus">
        <title>Comparative genomic study of the Penicillium genus elucidates a diverse pangenome and 15 lateral gene transfer events.</title>
        <authorList>
            <person name="Petersen C."/>
            <person name="Sorensen T."/>
            <person name="Nielsen M.R."/>
            <person name="Sondergaard T.E."/>
            <person name="Sorensen J.L."/>
            <person name="Fitzpatrick D.A."/>
            <person name="Frisvad J.C."/>
            <person name="Nielsen K.L."/>
        </authorList>
    </citation>
    <scope>NUCLEOTIDE SEQUENCE</scope>
    <source>
        <strain evidence="6">IBT 19713</strain>
    </source>
</reference>
<feature type="domain" description="FAD-binding" evidence="5">
    <location>
        <begin position="32"/>
        <end position="204"/>
    </location>
</feature>
<proteinExistence type="predicted"/>
<keyword evidence="7" id="KW-1185">Reference proteome</keyword>
<dbReference type="GO" id="GO:0004497">
    <property type="term" value="F:monooxygenase activity"/>
    <property type="evidence" value="ECO:0007669"/>
    <property type="project" value="UniProtKB-KW"/>
</dbReference>
<dbReference type="PANTHER" id="PTHR46972:SF1">
    <property type="entry name" value="FAD DEPENDENT OXIDOREDUCTASE DOMAIN-CONTAINING PROTEIN"/>
    <property type="match status" value="1"/>
</dbReference>
<organism evidence="6 7">
    <name type="scientific">Penicillium chermesinum</name>
    <dbReference type="NCBI Taxonomy" id="63820"/>
    <lineage>
        <taxon>Eukaryota</taxon>
        <taxon>Fungi</taxon>
        <taxon>Dikarya</taxon>
        <taxon>Ascomycota</taxon>
        <taxon>Pezizomycotina</taxon>
        <taxon>Eurotiomycetes</taxon>
        <taxon>Eurotiomycetidae</taxon>
        <taxon>Eurotiales</taxon>
        <taxon>Aspergillaceae</taxon>
        <taxon>Penicillium</taxon>
    </lineage>
</organism>
<evidence type="ECO:0000313" key="7">
    <source>
        <dbReference type="Proteomes" id="UP001150941"/>
    </source>
</evidence>
<evidence type="ECO:0000259" key="5">
    <source>
        <dbReference type="Pfam" id="PF01494"/>
    </source>
</evidence>
<evidence type="ECO:0000256" key="4">
    <source>
        <dbReference type="ARBA" id="ARBA00023033"/>
    </source>
</evidence>
<accession>A0A9W9TN65</accession>
<dbReference type="GeneID" id="83202245"/>
<dbReference type="SUPFAM" id="SSF51905">
    <property type="entry name" value="FAD/NAD(P)-binding domain"/>
    <property type="match status" value="1"/>
</dbReference>
<comment type="caution">
    <text evidence="6">The sequence shown here is derived from an EMBL/GenBank/DDBJ whole genome shotgun (WGS) entry which is preliminary data.</text>
</comment>
<evidence type="ECO:0000256" key="1">
    <source>
        <dbReference type="ARBA" id="ARBA00022630"/>
    </source>
</evidence>
<dbReference type="InterPro" id="IPR036188">
    <property type="entry name" value="FAD/NAD-bd_sf"/>
</dbReference>
<keyword evidence="3" id="KW-0560">Oxidoreductase</keyword>
<dbReference type="AlphaFoldDB" id="A0A9W9TN65"/>
<dbReference type="Proteomes" id="UP001150941">
    <property type="component" value="Unassembled WGS sequence"/>
</dbReference>
<dbReference type="Gene3D" id="3.50.50.60">
    <property type="entry name" value="FAD/NAD(P)-binding domain"/>
    <property type="match status" value="1"/>
</dbReference>
<dbReference type="InterPro" id="IPR002938">
    <property type="entry name" value="FAD-bd"/>
</dbReference>